<sequence>MPHFIDNIQQIKSQYEWTILQSHAPFGTWAWLSNRTLVFTWFQIPNYLCLIILIMMLYTSPILAPILFCCWLYVALREQSSQIVWNSETKQCTILHKNESQIIDLDQTCSLNVHISQDPILNRRAVFNFLLYYQYDKQVAILRYRTENDEEIAIMHKWAQDLCQQSGIKLSLENHVFKD</sequence>
<protein>
    <submittedName>
        <fullName evidence="2">Uncharacterized protein</fullName>
    </submittedName>
</protein>
<keyword evidence="1" id="KW-0472">Membrane</keyword>
<dbReference type="Proteomes" id="UP000254209">
    <property type="component" value="Unassembled WGS sequence"/>
</dbReference>
<feature type="transmembrane region" description="Helical" evidence="1">
    <location>
        <begin position="44"/>
        <end position="74"/>
    </location>
</feature>
<organism evidence="2 3">
    <name type="scientific">Alysiella crassa</name>
    <dbReference type="NCBI Taxonomy" id="153491"/>
    <lineage>
        <taxon>Bacteria</taxon>
        <taxon>Pseudomonadati</taxon>
        <taxon>Pseudomonadota</taxon>
        <taxon>Betaproteobacteria</taxon>
        <taxon>Neisseriales</taxon>
        <taxon>Neisseriaceae</taxon>
        <taxon>Alysiella</taxon>
    </lineage>
</organism>
<reference evidence="2 3" key="1">
    <citation type="submission" date="2018-06" db="EMBL/GenBank/DDBJ databases">
        <authorList>
            <consortium name="Pathogen Informatics"/>
            <person name="Doyle S."/>
        </authorList>
    </citation>
    <scope>NUCLEOTIDE SEQUENCE [LARGE SCALE GENOMIC DNA]</scope>
    <source>
        <strain evidence="2 3">NCTC10283</strain>
    </source>
</reference>
<keyword evidence="1" id="KW-0812">Transmembrane</keyword>
<evidence type="ECO:0000313" key="3">
    <source>
        <dbReference type="Proteomes" id="UP000254209"/>
    </source>
</evidence>
<name>A0A376BN21_9NEIS</name>
<dbReference type="OrthoDB" id="9880093at2"/>
<accession>A0A376BN21</accession>
<evidence type="ECO:0000313" key="2">
    <source>
        <dbReference type="EMBL" id="SSY71177.1"/>
    </source>
</evidence>
<keyword evidence="3" id="KW-1185">Reference proteome</keyword>
<dbReference type="RefSeq" id="WP_034294884.1">
    <property type="nucleotide sequence ID" value="NZ_CP091519.2"/>
</dbReference>
<proteinExistence type="predicted"/>
<evidence type="ECO:0000256" key="1">
    <source>
        <dbReference type="SAM" id="Phobius"/>
    </source>
</evidence>
<gene>
    <name evidence="2" type="ORF">NCTC10283_01317</name>
</gene>
<dbReference type="EMBL" id="UFSO01000002">
    <property type="protein sequence ID" value="SSY71177.1"/>
    <property type="molecule type" value="Genomic_DNA"/>
</dbReference>
<dbReference type="AlphaFoldDB" id="A0A376BN21"/>
<keyword evidence="1" id="KW-1133">Transmembrane helix</keyword>
<dbReference type="STRING" id="1120980.GCA_000745955_02189"/>